<keyword evidence="2" id="KW-0859">Xylose metabolism</keyword>
<feature type="domain" description="Carbohydrate kinase FGGY N-terminal" evidence="6">
    <location>
        <begin position="3"/>
        <end position="246"/>
    </location>
</feature>
<dbReference type="GO" id="GO:0016301">
    <property type="term" value="F:kinase activity"/>
    <property type="evidence" value="ECO:0007669"/>
    <property type="project" value="UniProtKB-KW"/>
</dbReference>
<dbReference type="InterPro" id="IPR018483">
    <property type="entry name" value="Carb_kinase_FGGY_CS"/>
</dbReference>
<evidence type="ECO:0000259" key="6">
    <source>
        <dbReference type="Pfam" id="PF00370"/>
    </source>
</evidence>
<dbReference type="EMBL" id="JAUQYP010000002">
    <property type="protein sequence ID" value="MDO8108353.1"/>
    <property type="molecule type" value="Genomic_DNA"/>
</dbReference>
<protein>
    <submittedName>
        <fullName evidence="8">FGGY family carbohydrate kinase</fullName>
    </submittedName>
</protein>
<dbReference type="PANTHER" id="PTHR43095:SF5">
    <property type="entry name" value="XYLULOSE KINASE"/>
    <property type="match status" value="1"/>
</dbReference>
<dbReference type="InterPro" id="IPR018484">
    <property type="entry name" value="FGGY_N"/>
</dbReference>
<keyword evidence="2" id="KW-0119">Carbohydrate metabolism</keyword>
<evidence type="ECO:0000256" key="2">
    <source>
        <dbReference type="ARBA" id="ARBA00022629"/>
    </source>
</evidence>
<gene>
    <name evidence="8" type="ORF">Q6348_14235</name>
</gene>
<evidence type="ECO:0000313" key="8">
    <source>
        <dbReference type="EMBL" id="MDO8108353.1"/>
    </source>
</evidence>
<dbReference type="SUPFAM" id="SSF53067">
    <property type="entry name" value="Actin-like ATPase domain"/>
    <property type="match status" value="2"/>
</dbReference>
<dbReference type="PANTHER" id="PTHR43095">
    <property type="entry name" value="SUGAR KINASE"/>
    <property type="match status" value="1"/>
</dbReference>
<dbReference type="RefSeq" id="WP_304602058.1">
    <property type="nucleotide sequence ID" value="NZ_JAUQYP010000002.1"/>
</dbReference>
<accession>A0ABT9DDL6</accession>
<dbReference type="PROSITE" id="PS00445">
    <property type="entry name" value="FGGY_KINASES_2"/>
    <property type="match status" value="1"/>
</dbReference>
<evidence type="ECO:0000313" key="9">
    <source>
        <dbReference type="Proteomes" id="UP001232536"/>
    </source>
</evidence>
<organism evidence="8 9">
    <name type="scientific">Actinotalea lenta</name>
    <dbReference type="NCBI Taxonomy" id="3064654"/>
    <lineage>
        <taxon>Bacteria</taxon>
        <taxon>Bacillati</taxon>
        <taxon>Actinomycetota</taxon>
        <taxon>Actinomycetes</taxon>
        <taxon>Micrococcales</taxon>
        <taxon>Cellulomonadaceae</taxon>
        <taxon>Actinotalea</taxon>
    </lineage>
</organism>
<keyword evidence="4 5" id="KW-0418">Kinase</keyword>
<dbReference type="PIRSF" id="PIRSF000538">
    <property type="entry name" value="GlpK"/>
    <property type="match status" value="1"/>
</dbReference>
<dbReference type="InterPro" id="IPR043129">
    <property type="entry name" value="ATPase_NBD"/>
</dbReference>
<evidence type="ECO:0000256" key="3">
    <source>
        <dbReference type="ARBA" id="ARBA00022679"/>
    </source>
</evidence>
<evidence type="ECO:0000256" key="4">
    <source>
        <dbReference type="ARBA" id="ARBA00022777"/>
    </source>
</evidence>
<dbReference type="Pfam" id="PF00370">
    <property type="entry name" value="FGGY_N"/>
    <property type="match status" value="1"/>
</dbReference>
<feature type="domain" description="Carbohydrate kinase FGGY C-terminal" evidence="7">
    <location>
        <begin position="256"/>
        <end position="442"/>
    </location>
</feature>
<keyword evidence="9" id="KW-1185">Reference proteome</keyword>
<reference evidence="8 9" key="1">
    <citation type="submission" date="2023-07" db="EMBL/GenBank/DDBJ databases">
        <title>Description of novel actinomycetes strains, isolated from tidal flat sediment.</title>
        <authorList>
            <person name="Lu C."/>
        </authorList>
    </citation>
    <scope>NUCLEOTIDE SEQUENCE [LARGE SCALE GENOMIC DNA]</scope>
    <source>
        <strain evidence="8 9">SYSU T00b441</strain>
    </source>
</reference>
<proteinExistence type="inferred from homology"/>
<name>A0ABT9DDL6_9CELL</name>
<dbReference type="InterPro" id="IPR000577">
    <property type="entry name" value="Carb_kinase_FGGY"/>
</dbReference>
<comment type="similarity">
    <text evidence="1 5">Belongs to the FGGY kinase family.</text>
</comment>
<dbReference type="CDD" id="cd07804">
    <property type="entry name" value="ASKHA_NBD_FGGY_RrXK-like"/>
    <property type="match status" value="1"/>
</dbReference>
<keyword evidence="3 5" id="KW-0808">Transferase</keyword>
<sequence>MTFLGIDVGTFETKGVLVGADGDVLAIARRRHGISTPHPGHVEHDPESDWWAGLTGVARELMQHPGAGEIQAVGVSAIGPCVVAVTEDLAPLRPAILYGVDTRATRQIAAWTERLGEDEVFRRCGNPLTSQSAGPKIGWLREEEPDVWERARWFMTSQSWLVARLTGAVVMDHATAGYFHPLYDLRSRGWDVSGFEDVVAQERLPRLGWTTDVAGRVHEAAAAATGLPVGTPVIVGTTDAPAEAVGAGVVSDGSLMAMYGSSGYFIRVGSSPLTHRDLWAAPFVLEDTYVLAAGTATLGTATRWLADLLALTEAEDTVTFGRLLELAGDSPPGAGGVLALPHLAGERTPFQDPTSRAAVAGMGLEHTRADVARAVLEGTGHAVAEALLTYERAGVPVERVVAIGGATKNDIITHTVATVTGLSQEVADSPGAAYGDALLAAVGTGAVTDLGPDCSWWPQRHAVRPDAEHAARLRADHLAWVELYRALAPWARARSAAAGEER</sequence>
<dbReference type="InterPro" id="IPR018485">
    <property type="entry name" value="FGGY_C"/>
</dbReference>
<dbReference type="Gene3D" id="3.30.420.40">
    <property type="match status" value="2"/>
</dbReference>
<evidence type="ECO:0000259" key="7">
    <source>
        <dbReference type="Pfam" id="PF02782"/>
    </source>
</evidence>
<dbReference type="Pfam" id="PF02782">
    <property type="entry name" value="FGGY_C"/>
    <property type="match status" value="1"/>
</dbReference>
<dbReference type="Proteomes" id="UP001232536">
    <property type="component" value="Unassembled WGS sequence"/>
</dbReference>
<dbReference type="InterPro" id="IPR050406">
    <property type="entry name" value="FGGY_Carb_Kinase"/>
</dbReference>
<evidence type="ECO:0000256" key="1">
    <source>
        <dbReference type="ARBA" id="ARBA00009156"/>
    </source>
</evidence>
<evidence type="ECO:0000256" key="5">
    <source>
        <dbReference type="RuleBase" id="RU003733"/>
    </source>
</evidence>
<comment type="caution">
    <text evidence="8">The sequence shown here is derived from an EMBL/GenBank/DDBJ whole genome shotgun (WGS) entry which is preliminary data.</text>
</comment>